<dbReference type="RefSeq" id="WP_106302170.1">
    <property type="nucleotide sequence ID" value="NZ_PVWO01000063.1"/>
</dbReference>
<dbReference type="AlphaFoldDB" id="A0A2T1GJ14"/>
<gene>
    <name evidence="1" type="ORF">C7B77_07295</name>
</gene>
<accession>A0A2T1GJ14</accession>
<name>A0A2T1GJ14_9CYAN</name>
<sequence>MPEPKEPSSRIYSADDPEYLALSDEEKENFISASEDVCTSFYNGDDVSNWLANHNQKIMDALIDGHSPQEHNNDENIYMYYQIFPDNIRDLRFGNYSDDNNVYRYYYRGVDEKTFHEDKKNFEPYFYIQQWVVDEVERSILASKKEEWSPLSNTGLTVADANARGTYEEIEIVVKTIGNLPQGFDNYSYMPESTYIKVNWDAVAKEISKAADGITIKIAIKPKGSVNKSSKPVGTQYITLPHVDKSKTQELEGFSFIYGREHCVYKFSFGRPITINVLNRDEGVKAINRLMKTVVDPMKRRVTEKDLVFKTLEKHSLEGIKGTFVCFVVEGEEECRGEILSSDPPQK</sequence>
<protein>
    <submittedName>
        <fullName evidence="1">Uncharacterized protein</fullName>
    </submittedName>
</protein>
<organism evidence="1 2">
    <name type="scientific">Chamaesiphon polymorphus CCALA 037</name>
    <dbReference type="NCBI Taxonomy" id="2107692"/>
    <lineage>
        <taxon>Bacteria</taxon>
        <taxon>Bacillati</taxon>
        <taxon>Cyanobacteriota</taxon>
        <taxon>Cyanophyceae</taxon>
        <taxon>Gomontiellales</taxon>
        <taxon>Chamaesiphonaceae</taxon>
        <taxon>Chamaesiphon</taxon>
    </lineage>
</organism>
<keyword evidence="2" id="KW-1185">Reference proteome</keyword>
<proteinExistence type="predicted"/>
<evidence type="ECO:0000313" key="1">
    <source>
        <dbReference type="EMBL" id="PSB57758.1"/>
    </source>
</evidence>
<evidence type="ECO:0000313" key="2">
    <source>
        <dbReference type="Proteomes" id="UP000238937"/>
    </source>
</evidence>
<dbReference type="Proteomes" id="UP000238937">
    <property type="component" value="Unassembled WGS sequence"/>
</dbReference>
<comment type="caution">
    <text evidence="1">The sequence shown here is derived from an EMBL/GenBank/DDBJ whole genome shotgun (WGS) entry which is preliminary data.</text>
</comment>
<reference evidence="1 2" key="1">
    <citation type="submission" date="2018-03" db="EMBL/GenBank/DDBJ databases">
        <title>The ancient ancestry and fast evolution of plastids.</title>
        <authorList>
            <person name="Moore K.R."/>
            <person name="Magnabosco C."/>
            <person name="Momper L."/>
            <person name="Gold D.A."/>
            <person name="Bosak T."/>
            <person name="Fournier G.P."/>
        </authorList>
    </citation>
    <scope>NUCLEOTIDE SEQUENCE [LARGE SCALE GENOMIC DNA]</scope>
    <source>
        <strain evidence="1 2">CCALA 037</strain>
    </source>
</reference>
<dbReference type="EMBL" id="PVWO01000063">
    <property type="protein sequence ID" value="PSB57758.1"/>
    <property type="molecule type" value="Genomic_DNA"/>
</dbReference>